<accession>A0ABV0X534</accession>
<dbReference type="Proteomes" id="UP001444071">
    <property type="component" value="Unassembled WGS sequence"/>
</dbReference>
<dbReference type="EMBL" id="JAHRIM010085396">
    <property type="protein sequence ID" value="MEQ2276238.1"/>
    <property type="molecule type" value="Genomic_DNA"/>
</dbReference>
<organism evidence="3 4">
    <name type="scientific">Xenotaenia resolanae</name>
    <dbReference type="NCBI Taxonomy" id="208358"/>
    <lineage>
        <taxon>Eukaryota</taxon>
        <taxon>Metazoa</taxon>
        <taxon>Chordata</taxon>
        <taxon>Craniata</taxon>
        <taxon>Vertebrata</taxon>
        <taxon>Euteleostomi</taxon>
        <taxon>Actinopterygii</taxon>
        <taxon>Neopterygii</taxon>
        <taxon>Teleostei</taxon>
        <taxon>Neoteleostei</taxon>
        <taxon>Acanthomorphata</taxon>
        <taxon>Ovalentaria</taxon>
        <taxon>Atherinomorphae</taxon>
        <taxon>Cyprinodontiformes</taxon>
        <taxon>Goodeidae</taxon>
        <taxon>Xenotaenia</taxon>
    </lineage>
</organism>
<keyword evidence="2" id="KW-0472">Membrane</keyword>
<gene>
    <name evidence="3" type="ORF">XENORESO_016215</name>
</gene>
<evidence type="ECO:0000256" key="1">
    <source>
        <dbReference type="SAM" id="Coils"/>
    </source>
</evidence>
<comment type="caution">
    <text evidence="3">The sequence shown here is derived from an EMBL/GenBank/DDBJ whole genome shotgun (WGS) entry which is preliminary data.</text>
</comment>
<keyword evidence="2" id="KW-1133">Transmembrane helix</keyword>
<evidence type="ECO:0000313" key="4">
    <source>
        <dbReference type="Proteomes" id="UP001444071"/>
    </source>
</evidence>
<feature type="coiled-coil region" evidence="1">
    <location>
        <begin position="32"/>
        <end position="59"/>
    </location>
</feature>
<protein>
    <submittedName>
        <fullName evidence="3">Uncharacterized protein</fullName>
    </submittedName>
</protein>
<name>A0ABV0X534_9TELE</name>
<keyword evidence="4" id="KW-1185">Reference proteome</keyword>
<feature type="transmembrane region" description="Helical" evidence="2">
    <location>
        <begin position="6"/>
        <end position="31"/>
    </location>
</feature>
<sequence>MEVNTPIFFLLNSSNILSYSEILLIFLTGFIKSDLRRQKANQQAEVQTVREMAADVQENILKERKL</sequence>
<evidence type="ECO:0000313" key="3">
    <source>
        <dbReference type="EMBL" id="MEQ2276238.1"/>
    </source>
</evidence>
<keyword evidence="1" id="KW-0175">Coiled coil</keyword>
<reference evidence="3 4" key="1">
    <citation type="submission" date="2021-06" db="EMBL/GenBank/DDBJ databases">
        <authorList>
            <person name="Palmer J.M."/>
        </authorList>
    </citation>
    <scope>NUCLEOTIDE SEQUENCE [LARGE SCALE GENOMIC DNA]</scope>
    <source>
        <strain evidence="3 4">XR_2019</strain>
        <tissue evidence="3">Muscle</tissue>
    </source>
</reference>
<evidence type="ECO:0000256" key="2">
    <source>
        <dbReference type="SAM" id="Phobius"/>
    </source>
</evidence>
<proteinExistence type="predicted"/>
<keyword evidence="2" id="KW-0812">Transmembrane</keyword>